<keyword evidence="4" id="KW-1185">Reference proteome</keyword>
<evidence type="ECO:0000259" key="2">
    <source>
        <dbReference type="Pfam" id="PF08450"/>
    </source>
</evidence>
<dbReference type="SUPFAM" id="SSF63829">
    <property type="entry name" value="Calcium-dependent phosphotriesterase"/>
    <property type="match status" value="1"/>
</dbReference>
<dbReference type="InterPro" id="IPR005511">
    <property type="entry name" value="SMP-30"/>
</dbReference>
<evidence type="ECO:0000313" key="4">
    <source>
        <dbReference type="Proteomes" id="UP001265259"/>
    </source>
</evidence>
<dbReference type="PANTHER" id="PTHR10907">
    <property type="entry name" value="REGUCALCIN"/>
    <property type="match status" value="1"/>
</dbReference>
<accession>A0ABU3DGU7</accession>
<comment type="caution">
    <text evidence="3">The sequence shown here is derived from an EMBL/GenBank/DDBJ whole genome shotgun (WGS) entry which is preliminary data.</text>
</comment>
<evidence type="ECO:0000256" key="1">
    <source>
        <dbReference type="ARBA" id="ARBA00008853"/>
    </source>
</evidence>
<comment type="similarity">
    <text evidence="1">Belongs to the SMP-30/CGR1 family.</text>
</comment>
<reference evidence="3 4" key="1">
    <citation type="submission" date="2023-09" db="EMBL/GenBank/DDBJ databases">
        <authorList>
            <person name="Rey-Velasco X."/>
        </authorList>
    </citation>
    <scope>NUCLEOTIDE SEQUENCE [LARGE SCALE GENOMIC DNA]</scope>
    <source>
        <strain evidence="3 4">F158</strain>
    </source>
</reference>
<protein>
    <submittedName>
        <fullName evidence="3">SMP-30/gluconolactonase/LRE family protein</fullName>
    </submittedName>
</protein>
<evidence type="ECO:0000313" key="3">
    <source>
        <dbReference type="EMBL" id="MDT0682940.1"/>
    </source>
</evidence>
<dbReference type="RefSeq" id="WP_311690952.1">
    <property type="nucleotide sequence ID" value="NZ_JAVRHL010000002.1"/>
</dbReference>
<feature type="domain" description="SMP-30/Gluconolactonase/LRE-like region" evidence="2">
    <location>
        <begin position="14"/>
        <end position="252"/>
    </location>
</feature>
<dbReference type="Pfam" id="PF08450">
    <property type="entry name" value="SGL"/>
    <property type="match status" value="1"/>
</dbReference>
<organism evidence="3 4">
    <name type="scientific">Tropicimonas omnivorans</name>
    <dbReference type="NCBI Taxonomy" id="3075590"/>
    <lineage>
        <taxon>Bacteria</taxon>
        <taxon>Pseudomonadati</taxon>
        <taxon>Pseudomonadota</taxon>
        <taxon>Alphaproteobacteria</taxon>
        <taxon>Rhodobacterales</taxon>
        <taxon>Roseobacteraceae</taxon>
        <taxon>Tropicimonas</taxon>
    </lineage>
</organism>
<dbReference type="PANTHER" id="PTHR10907:SF47">
    <property type="entry name" value="REGUCALCIN"/>
    <property type="match status" value="1"/>
</dbReference>
<dbReference type="EMBL" id="JAVRHL010000002">
    <property type="protein sequence ID" value="MDT0682940.1"/>
    <property type="molecule type" value="Genomic_DNA"/>
</dbReference>
<gene>
    <name evidence="3" type="ORF">RM543_09600</name>
</gene>
<dbReference type="Gene3D" id="2.120.10.30">
    <property type="entry name" value="TolB, C-terminal domain"/>
    <property type="match status" value="1"/>
</dbReference>
<name>A0ABU3DGU7_9RHOB</name>
<dbReference type="InterPro" id="IPR011042">
    <property type="entry name" value="6-blade_b-propeller_TolB-like"/>
</dbReference>
<sequence>MSAADIHDTTRCLLGEGPLWHPEREQLLWCDILSRRVLGRQDGALQDWSFDRFVSCLGWVDRASVIVATQTDLTLLDLDSNARERVCPLEAENVATRSNDGRADPWGGFWVGTMGIDKADGAGAIYRYYKGELTCLRPGITIPNAICFSPDAQFAYFADTPTSCIFRWELDDEGWPMGEPEIFIDERASGSFPDGAITDREGRLFVSHWGASRIGVFTAEGRPETAVSVPATQPSCPAFGGDDLSTLYCTTAAIGLSEETLTERPGEGLTFALRGAGTGRREYRVRVD</sequence>
<dbReference type="InterPro" id="IPR013658">
    <property type="entry name" value="SGL"/>
</dbReference>
<dbReference type="Proteomes" id="UP001265259">
    <property type="component" value="Unassembled WGS sequence"/>
</dbReference>
<proteinExistence type="inferred from homology"/>
<dbReference type="PRINTS" id="PR01790">
    <property type="entry name" value="SMP30FAMILY"/>
</dbReference>